<accession>A0A1S3GV98</accession>
<evidence type="ECO:0000313" key="5">
    <source>
        <dbReference type="RefSeq" id="XP_012891892.1"/>
    </source>
</evidence>
<feature type="compositionally biased region" description="Polar residues" evidence="2">
    <location>
        <begin position="44"/>
        <end position="56"/>
    </location>
</feature>
<feature type="compositionally biased region" description="Polar residues" evidence="2">
    <location>
        <begin position="1803"/>
        <end position="1826"/>
    </location>
</feature>
<dbReference type="GO" id="GO:0036126">
    <property type="term" value="C:sperm flagellum"/>
    <property type="evidence" value="ECO:0007669"/>
    <property type="project" value="TreeGrafter"/>
</dbReference>
<proteinExistence type="predicted"/>
<dbReference type="GeneID" id="106001324"/>
<feature type="region of interest" description="Disordered" evidence="2">
    <location>
        <begin position="41"/>
        <end position="196"/>
    </location>
</feature>
<dbReference type="OrthoDB" id="5981048at2759"/>
<dbReference type="InterPro" id="IPR032013">
    <property type="entry name" value="DUF4795"/>
</dbReference>
<feature type="region of interest" description="Disordered" evidence="2">
    <location>
        <begin position="1842"/>
        <end position="1895"/>
    </location>
</feature>
<dbReference type="PANTHER" id="PTHR46766:SF1">
    <property type="entry name" value="GLUTAMINE-RICH PROTEIN 2"/>
    <property type="match status" value="1"/>
</dbReference>
<evidence type="ECO:0000256" key="1">
    <source>
        <dbReference type="SAM" id="Coils"/>
    </source>
</evidence>
<feature type="region of interest" description="Disordered" evidence="2">
    <location>
        <begin position="635"/>
        <end position="688"/>
    </location>
</feature>
<dbReference type="GO" id="GO:0030317">
    <property type="term" value="P:flagellated sperm motility"/>
    <property type="evidence" value="ECO:0007669"/>
    <property type="project" value="TreeGrafter"/>
</dbReference>
<feature type="domain" description="DUF4795" evidence="3">
    <location>
        <begin position="1423"/>
        <end position="1629"/>
    </location>
</feature>
<dbReference type="Pfam" id="PF16043">
    <property type="entry name" value="DUF4795"/>
    <property type="match status" value="1"/>
</dbReference>
<dbReference type="GO" id="GO:0030031">
    <property type="term" value="P:cell projection assembly"/>
    <property type="evidence" value="ECO:0007669"/>
    <property type="project" value="TreeGrafter"/>
</dbReference>
<dbReference type="InParanoid" id="A0A1S3GV98"/>
<evidence type="ECO:0000256" key="2">
    <source>
        <dbReference type="SAM" id="MobiDB-lite"/>
    </source>
</evidence>
<dbReference type="Proteomes" id="UP000081671">
    <property type="component" value="Unplaced"/>
</dbReference>
<evidence type="ECO:0000313" key="4">
    <source>
        <dbReference type="Proteomes" id="UP000081671"/>
    </source>
</evidence>
<feature type="region of interest" description="Disordered" evidence="2">
    <location>
        <begin position="474"/>
        <end position="498"/>
    </location>
</feature>
<dbReference type="CTD" id="84074"/>
<dbReference type="STRING" id="10020.ENSDORP00000022957"/>
<dbReference type="RefSeq" id="XP_012891892.1">
    <property type="nucleotide sequence ID" value="XM_013036438.1"/>
</dbReference>
<dbReference type="PANTHER" id="PTHR46766">
    <property type="entry name" value="GLUTAMINE-RICH PROTEIN 2"/>
    <property type="match status" value="1"/>
</dbReference>
<gene>
    <name evidence="5" type="primary">Qrich2</name>
</gene>
<feature type="region of interest" description="Disordered" evidence="2">
    <location>
        <begin position="1789"/>
        <end position="1828"/>
    </location>
</feature>
<evidence type="ECO:0000259" key="3">
    <source>
        <dbReference type="Pfam" id="PF16043"/>
    </source>
</evidence>
<feature type="compositionally biased region" description="Low complexity" evidence="2">
    <location>
        <begin position="153"/>
        <end position="174"/>
    </location>
</feature>
<feature type="coiled-coil region" evidence="1">
    <location>
        <begin position="1458"/>
        <end position="1495"/>
    </location>
</feature>
<keyword evidence="1" id="KW-0175">Coiled coil</keyword>
<feature type="compositionally biased region" description="Basic residues" evidence="2">
    <location>
        <begin position="1790"/>
        <end position="1801"/>
    </location>
</feature>
<feature type="coiled-coil region" evidence="1">
    <location>
        <begin position="1204"/>
        <end position="1231"/>
    </location>
</feature>
<dbReference type="KEGG" id="dord:106001324"/>
<feature type="region of interest" description="Disordered" evidence="2">
    <location>
        <begin position="386"/>
        <end position="430"/>
    </location>
</feature>
<keyword evidence="4" id="KW-1185">Reference proteome</keyword>
<reference evidence="5" key="1">
    <citation type="submission" date="2025-08" db="UniProtKB">
        <authorList>
            <consortium name="RefSeq"/>
        </authorList>
    </citation>
    <scope>IDENTIFICATION</scope>
    <source>
        <tissue evidence="5">Kidney</tissue>
    </source>
</reference>
<name>A0A1S3GV98_DIPOR</name>
<feature type="region of interest" description="Disordered" evidence="2">
    <location>
        <begin position="539"/>
        <end position="566"/>
    </location>
</feature>
<sequence length="1895" mass="204384">MERLLRDRDEILEQIGLKLNSLTGGDEVTMVTWEDLEQAITDGWKTSQMGSEPSADSSKRMDSSAGLPGKGTSADQAAGAAGAPHGPPEKTPSKQLGKPSSTALPGREQPRAQEEAGGPKPQPPASQADRRKAREPSSATRLRRDERDAGPGQSQQDLSSASQQQPYAQPDQQAGVPIGPGQVYQRPDQPRLGLPTMGQLVRPRAGVVRPQRVPPQTLGHPGMQAPRMGAQGLVTPGMDQIGMMPSMVPGRDQQGLQLPGTDQFDMASFGTYQPGVIYPDMDQQAAMLESGMGVPGMDQSGLIPIGIDQNGFVIYGTTEQGLVPPGIDQYGRPLPPTDQYAFMPPGLMPIGVDKQGFIQPSLGASGFIQPGRVYKEQGEFVQAGEDQGGLVQPGTDQQGPVPPGAGQPGLVQPGAYPPRLAQVGPDQGGLVQLGADQQGLVQPGTGQPGLMPPGAVPRGVVQPGAVPYGLAQPGAAQHGLAQPGTGQPGLMPPGVYPPDLVQPGAVPYGAVPHGLVQPGAVSHGLVQPGAQQFGVVQPGTVPHGLVQPGAVPRGPVQPGAEQLGVGQPGAEQLGLVQPGAVPHGLVQPGAEQLGMGQPGAEQLGLVQPGAEQLGVGQPGGEQLGVGQPGAVLHGLVQPGAGPRGMVQPGAGPRGMVQPGAGPRGMVQPGVDPRGLVQPGAEQLGMGQPGAEQLGLGFVQPGAVPRGLVQPGAVPQGLVQPGAVPRGLVQPHATGADQQGLVQPGTVQRGLVQPGAGQQGLVQPGTVQRGLVQPGAGQQGLVQPGTVQRGLVQPGAGQQGLVQPGTVQRGLVQPGVGQQGLVQPGIDQAGFVYPEMDQYGLSQPGAVPSGLVQPDAYSPEMMQPGVYPPGLVYPARPGMVPPGAARPGMLPPGVARPGMVPPGAAWPGMVPPGVARPGMVPPGAARPGMLPPGVARPGMVPPGVARPGMLPPGVARPGMLSLVCCHLMQLSLVCCHLMQLSLVWCHLMQLSLVWCHLVQLGLVWYHLVQSSLVWCQLCILMVWYHLVQISMVWCNQVCIHMVWYHLVQLSLVWSHLVQLGVVWCDKVYIHMVWYHLVKLSLVRYHLVQFSVVWCHQACIHVECYRLVQLSVVWCHLVQLSLAHTPPLSPYGAYPPAFTQTGQQAQAGLPYWMIPSPEATTFRSRDSLSYLQRRSSERMEGRSDRQESLDKLAPSFPMAVETFRLLGELISLYSELKENMKDLKEEAGLSEMEKLQLMINMMVKKSLPDDLQDQLKNIKTLAKEVRQDRIRLDKLQRFMKGDGMADGTKEVKTGQLGLQLGILRVTVSDIEKELAELRESQDRGKAIMENSVSEASLYLQEQLDKLRTIIESMLASSSTLLSMSITPEKPHIPMMPGHMNLEATCPACSLDVSHQVSLLVQRYEQLQDMVNSLAASRPSKKAKLQSQDEELLGHVQSAILQVQGDCEKLNITTSNLIEDHRQKQKEIDELYQGIQKLEREKANRESLEMEIDVKADKSALASKVSRIQFDATTEQLNHMMQELVAKMSGKEQDWQRMLDKLLAEMDNKLDRLELDPVKQSLEDRWKSLRQQLRERPPLYQSDEAAIMRRQLLAHFHCLSCDRPLETPVTGQTIPVTPVGPSLPRHRSLRPYTVYELEQIRQQSRNLKLGAPFARGDQMDRSVGRLRTMHSKMLMDIEKVQIHFGGSVKASSQMIRELMQARCLNRPCYKRVPDADYTYSTIPRRCGGSHTITSPYRRSRLQHLQGLIPHEDIQIAMKHDEVDILGLDGHIYKGRMDMKLPDILTKDNISGMTKHRSRLSRAHISRQPSLGSNGQLFSRPHSAQMSPDNSGRKLPAGWIVFLPHQSSLKQQEEASEGRSSQGGFRETESLPASLGKPPGDEEEDEEPTRGPRSSARTL</sequence>
<organism evidence="4 5">
    <name type="scientific">Dipodomys ordii</name>
    <name type="common">Ord's kangaroo rat</name>
    <dbReference type="NCBI Taxonomy" id="10020"/>
    <lineage>
        <taxon>Eukaryota</taxon>
        <taxon>Metazoa</taxon>
        <taxon>Chordata</taxon>
        <taxon>Craniata</taxon>
        <taxon>Vertebrata</taxon>
        <taxon>Euteleostomi</taxon>
        <taxon>Mammalia</taxon>
        <taxon>Eutheria</taxon>
        <taxon>Euarchontoglires</taxon>
        <taxon>Glires</taxon>
        <taxon>Rodentia</taxon>
        <taxon>Castorimorpha</taxon>
        <taxon>Heteromyidae</taxon>
        <taxon>Dipodomyinae</taxon>
        <taxon>Dipodomys</taxon>
    </lineage>
</organism>
<protein>
    <submittedName>
        <fullName evidence="5">Glutamine-rich protein 2</fullName>
    </submittedName>
</protein>